<dbReference type="AlphaFoldDB" id="M8BGU6"/>
<dbReference type="EnsemblPlants" id="EMT24185">
    <property type="protein sequence ID" value="EMT24185"/>
    <property type="gene ID" value="F775_24886"/>
</dbReference>
<proteinExistence type="predicted"/>
<evidence type="ECO:0000313" key="1">
    <source>
        <dbReference type="EnsemblPlants" id="EMT24185"/>
    </source>
</evidence>
<accession>M8BGU6</accession>
<sequence length="241" mass="28420">MGRNQDASEIHVRKKFKMRRKSFRLCRSDENGTTSFGDRHRMLRTTSLYREQYNRILFRSALGDYNELVRDGMLMWEAYEEHRLAIDSSMETIRQSIRRYKERRLQAGLFYLVHDIGGTGITVRTHLYRMPLREALRKRRQEIKRRKPVLDASNNSKKSNVFDTMVLRPSLKRRHHRTGSCRCHGPTSHPHRRFFGPYRWCRITRHGNAHYSAQIRYPCFASALGRTSAPAVAVNQVEPAA</sequence>
<organism evidence="1">
    <name type="scientific">Aegilops tauschii</name>
    <name type="common">Tausch's goatgrass</name>
    <name type="synonym">Aegilops squarrosa</name>
    <dbReference type="NCBI Taxonomy" id="37682"/>
    <lineage>
        <taxon>Eukaryota</taxon>
        <taxon>Viridiplantae</taxon>
        <taxon>Streptophyta</taxon>
        <taxon>Embryophyta</taxon>
        <taxon>Tracheophyta</taxon>
        <taxon>Spermatophyta</taxon>
        <taxon>Magnoliopsida</taxon>
        <taxon>Liliopsida</taxon>
        <taxon>Poales</taxon>
        <taxon>Poaceae</taxon>
        <taxon>BOP clade</taxon>
        <taxon>Pooideae</taxon>
        <taxon>Triticodae</taxon>
        <taxon>Triticeae</taxon>
        <taxon>Triticinae</taxon>
        <taxon>Aegilops</taxon>
    </lineage>
</organism>
<protein>
    <submittedName>
        <fullName evidence="1">Uncharacterized protein</fullName>
    </submittedName>
</protein>
<name>M8BGU6_AEGTA</name>
<reference evidence="1" key="1">
    <citation type="submission" date="2015-06" db="UniProtKB">
        <authorList>
            <consortium name="EnsemblPlants"/>
        </authorList>
    </citation>
    <scope>IDENTIFICATION</scope>
</reference>